<keyword evidence="1" id="KW-0175">Coiled coil</keyword>
<accession>A0A3R6YKS0</accession>
<evidence type="ECO:0008006" key="4">
    <source>
        <dbReference type="Google" id="ProtNLM"/>
    </source>
</evidence>
<dbReference type="EMBL" id="QUTH01000336">
    <property type="protein sequence ID" value="RHZ34242.1"/>
    <property type="molecule type" value="Genomic_DNA"/>
</dbReference>
<dbReference type="VEuPathDB" id="FungiDB:H257_15790"/>
<sequence length="429" mass="49231">MNILVSDLYGTLQLLKEHTILLHMPTGNCKARLSFILAAPDDDDITYPDPWPKIEHDGLLWRAHHHIDNDDASPYDDNIQPTRASRRLVLPPLSKKLRFILSDVVASPIDETKNPMAMCCCSPDKQTTTVQQGICKHKTSSAPPDDTCAKEVKHEPETSKTLASSIKRRYNRERQQRLRRHELHQRRALRAHVDELEATKLQLQQQLKSVVQPSCTPSSQSKGRVMDSMLHQQALTNRSAQYAAFIHDVAHWASWLQHEAQLDMQWLQTHTPQAHDNSASCRHVQLPTNMPILKSPKSLAHSPSTKTAIPAIDFEDLRQLPPKSRKRMYNRLRQRLYRQRELEEVDALHARARDLTDVLRRLKTNQHVGSLHRLRGGNVSTTSRTLQAALEQNEALKAKLRRHCHLSAQLDQWVHNVSSHVQKDVQLYL</sequence>
<organism evidence="2 3">
    <name type="scientific">Aphanomyces astaci</name>
    <name type="common">Crayfish plague agent</name>
    <dbReference type="NCBI Taxonomy" id="112090"/>
    <lineage>
        <taxon>Eukaryota</taxon>
        <taxon>Sar</taxon>
        <taxon>Stramenopiles</taxon>
        <taxon>Oomycota</taxon>
        <taxon>Saprolegniomycetes</taxon>
        <taxon>Saprolegniales</taxon>
        <taxon>Verrucalvaceae</taxon>
        <taxon>Aphanomyces</taxon>
    </lineage>
</organism>
<evidence type="ECO:0000313" key="3">
    <source>
        <dbReference type="Proteomes" id="UP000285430"/>
    </source>
</evidence>
<feature type="coiled-coil region" evidence="1">
    <location>
        <begin position="345"/>
        <end position="399"/>
    </location>
</feature>
<gene>
    <name evidence="2" type="ORF">DYB37_013463</name>
</gene>
<dbReference type="AlphaFoldDB" id="A0A3R6YKS0"/>
<protein>
    <recommendedName>
        <fullName evidence="4">BZIP domain-containing protein</fullName>
    </recommendedName>
</protein>
<name>A0A3R6YKS0_APHAT</name>
<comment type="caution">
    <text evidence="2">The sequence shown here is derived from an EMBL/GenBank/DDBJ whole genome shotgun (WGS) entry which is preliminary data.</text>
</comment>
<evidence type="ECO:0000313" key="2">
    <source>
        <dbReference type="EMBL" id="RHZ34242.1"/>
    </source>
</evidence>
<reference evidence="2 3" key="1">
    <citation type="submission" date="2018-08" db="EMBL/GenBank/DDBJ databases">
        <title>Aphanomyces genome sequencing and annotation.</title>
        <authorList>
            <person name="Minardi D."/>
            <person name="Oidtmann B."/>
            <person name="Van Der Giezen M."/>
            <person name="Studholme D.J."/>
        </authorList>
    </citation>
    <scope>NUCLEOTIDE SEQUENCE [LARGE SCALE GENOMIC DNA]</scope>
    <source>
        <strain evidence="2 3">Da</strain>
    </source>
</reference>
<dbReference type="Proteomes" id="UP000285430">
    <property type="component" value="Unassembled WGS sequence"/>
</dbReference>
<evidence type="ECO:0000256" key="1">
    <source>
        <dbReference type="SAM" id="Coils"/>
    </source>
</evidence>
<proteinExistence type="predicted"/>